<protein>
    <submittedName>
        <fullName evidence="1">Uncharacterized protein</fullName>
    </submittedName>
</protein>
<proteinExistence type="predicted"/>
<dbReference type="AlphaFoldDB" id="A0A433ZRU2"/>
<keyword evidence="1" id="KW-0614">Plasmid</keyword>
<evidence type="ECO:0000313" key="2">
    <source>
        <dbReference type="Proteomes" id="UP000286908"/>
    </source>
</evidence>
<organism evidence="1 2">
    <name type="scientific">Morganella morganii</name>
    <name type="common">Proteus morganii</name>
    <dbReference type="NCBI Taxonomy" id="582"/>
    <lineage>
        <taxon>Bacteria</taxon>
        <taxon>Pseudomonadati</taxon>
        <taxon>Pseudomonadota</taxon>
        <taxon>Gammaproteobacteria</taxon>
        <taxon>Enterobacterales</taxon>
        <taxon>Morganellaceae</taxon>
        <taxon>Morganella</taxon>
    </lineage>
</organism>
<gene>
    <name evidence="1" type="ORF">CKG00_16805</name>
</gene>
<reference evidence="1 2" key="1">
    <citation type="submission" date="2017-08" db="EMBL/GenBank/DDBJ databases">
        <title>Draft genome sequence of pheromone producing symbiont Morganella morganii, of the female New Zealand grass grub Costelytra giveni.</title>
        <authorList>
            <person name="Laugraud A."/>
            <person name="Young S.D."/>
            <person name="Hurst M.H."/>
        </authorList>
    </citation>
    <scope>NUCLEOTIDE SEQUENCE [LARGE SCALE GENOMIC DNA]</scope>
    <source>
        <strain evidence="1 2">MMsCG</strain>
        <plasmid evidence="1">unnamed1</plasmid>
    </source>
</reference>
<accession>A0A433ZRU2</accession>
<name>A0A433ZRU2_MORMO</name>
<evidence type="ECO:0000313" key="1">
    <source>
        <dbReference type="EMBL" id="RUT64802.1"/>
    </source>
</evidence>
<comment type="caution">
    <text evidence="1">The sequence shown here is derived from an EMBL/GenBank/DDBJ whole genome shotgun (WGS) entry which is preliminary data.</text>
</comment>
<dbReference type="EMBL" id="NRQY01000002">
    <property type="protein sequence ID" value="RUT64802.1"/>
    <property type="molecule type" value="Genomic_DNA"/>
</dbReference>
<sequence>MQIASRMAGIALQDGELRIALARYKCRRWCFEDFITLTLPEAESAENGVPGLSVVAAALGKWRRRIRGTPGVPGCAAGVTLSSAADTSAGKPRGAVCRGSGD</sequence>
<dbReference type="Proteomes" id="UP000286908">
    <property type="component" value="Unassembled WGS sequence"/>
</dbReference>
<geneLocation type="plasmid" evidence="1">
    <name>unnamed1</name>
</geneLocation>